<evidence type="ECO:0000313" key="2">
    <source>
        <dbReference type="EMBL" id="TDQ19394.1"/>
    </source>
</evidence>
<proteinExistence type="predicted"/>
<organism evidence="2 3">
    <name type="scientific">Algoriphagus boseongensis</name>
    <dbReference type="NCBI Taxonomy" id="1442587"/>
    <lineage>
        <taxon>Bacteria</taxon>
        <taxon>Pseudomonadati</taxon>
        <taxon>Bacteroidota</taxon>
        <taxon>Cytophagia</taxon>
        <taxon>Cytophagales</taxon>
        <taxon>Cyclobacteriaceae</taxon>
        <taxon>Algoriphagus</taxon>
    </lineage>
</organism>
<dbReference type="InterPro" id="IPR032708">
    <property type="entry name" value="McjB_C"/>
</dbReference>
<name>A0A4R6TD61_9BACT</name>
<accession>A0A4R6TD61</accession>
<dbReference type="RefSeq" id="WP_133553657.1">
    <property type="nucleotide sequence ID" value="NZ_SNYF01000005.1"/>
</dbReference>
<feature type="domain" description="Microcin J25-processing protein McjB C-terminal" evidence="1">
    <location>
        <begin position="60"/>
        <end position="141"/>
    </location>
</feature>
<dbReference type="Pfam" id="PF13471">
    <property type="entry name" value="Transglut_core3"/>
    <property type="match status" value="1"/>
</dbReference>
<dbReference type="AlphaFoldDB" id="A0A4R6TD61"/>
<evidence type="ECO:0000313" key="3">
    <source>
        <dbReference type="Proteomes" id="UP000294535"/>
    </source>
</evidence>
<dbReference type="Proteomes" id="UP000294535">
    <property type="component" value="Unassembled WGS sequence"/>
</dbReference>
<dbReference type="NCBIfam" id="NF033537">
    <property type="entry name" value="lasso_biosyn_B2"/>
    <property type="match status" value="1"/>
</dbReference>
<protein>
    <submittedName>
        <fullName evidence="2">Transglutaminase superfamily protein</fullName>
    </submittedName>
</protein>
<reference evidence="2 3" key="1">
    <citation type="submission" date="2019-03" db="EMBL/GenBank/DDBJ databases">
        <title>Genomic Encyclopedia of Type Strains, Phase III (KMG-III): the genomes of soil and plant-associated and newly described type strains.</title>
        <authorList>
            <person name="Whitman W."/>
        </authorList>
    </citation>
    <scope>NUCLEOTIDE SEQUENCE [LARGE SCALE GENOMIC DNA]</scope>
    <source>
        <strain evidence="2 3">CECT 8446</strain>
    </source>
</reference>
<evidence type="ECO:0000259" key="1">
    <source>
        <dbReference type="Pfam" id="PF13471"/>
    </source>
</evidence>
<dbReference type="EMBL" id="SNYF01000005">
    <property type="protein sequence ID" value="TDQ19394.1"/>
    <property type="molecule type" value="Genomic_DNA"/>
</dbReference>
<keyword evidence="3" id="KW-1185">Reference proteome</keyword>
<sequence length="143" mass="16734">MKSLIHRIKTFWNTPIKRKVLVLKVISLSIYRGYLVLIKSPNAFSEKIVIKNFSTIQLSQQQFEESRDIAFAVQTAAKYIPWPNACRHQSWQAIQLLKKQNIPFTYFVGVKKNNPVEGHSWVIVGDRFICGFCDLKEYHQITY</sequence>
<gene>
    <name evidence="2" type="ORF">DFQ04_1215</name>
</gene>
<dbReference type="OrthoDB" id="671090at2"/>
<comment type="caution">
    <text evidence="2">The sequence shown here is derived from an EMBL/GenBank/DDBJ whole genome shotgun (WGS) entry which is preliminary data.</text>
</comment>
<dbReference type="InterPro" id="IPR053521">
    <property type="entry name" value="McjB-like"/>
</dbReference>